<dbReference type="GO" id="GO:1903457">
    <property type="term" value="P:lactate catabolic process"/>
    <property type="evidence" value="ECO:0007669"/>
    <property type="project" value="TreeGrafter"/>
</dbReference>
<evidence type="ECO:0000256" key="11">
    <source>
        <dbReference type="ARBA" id="ARBA00051477"/>
    </source>
</evidence>
<evidence type="ECO:0000256" key="13">
    <source>
        <dbReference type="ARBA" id="ARBA00063083"/>
    </source>
</evidence>
<protein>
    <recommendedName>
        <fullName evidence="14">Probable D-lactate dehydrogenase, mitochondrial</fullName>
        <ecNumber evidence="10">1.1.2.4</ecNumber>
    </recommendedName>
</protein>
<keyword evidence="6" id="KW-0809">Transit peptide</keyword>
<dbReference type="FunFam" id="3.30.43.10:FF:000010">
    <property type="entry name" value="probable D-lactate dehydrogenase, mitochondrial"/>
    <property type="match status" value="1"/>
</dbReference>
<dbReference type="FunFam" id="3.30.465.10:FF:000030">
    <property type="entry name" value="probable D-lactate dehydrogenase, mitochondrial"/>
    <property type="match status" value="1"/>
</dbReference>
<comment type="subunit">
    <text evidence="13">Interacts with CSRP3.</text>
</comment>
<dbReference type="InterPro" id="IPR036318">
    <property type="entry name" value="FAD-bd_PCMH-like_sf"/>
</dbReference>
<feature type="region of interest" description="Disordered" evidence="15">
    <location>
        <begin position="1"/>
        <end position="80"/>
    </location>
</feature>
<dbReference type="FunFam" id="1.10.45.10:FF:000001">
    <property type="entry name" value="D-lactate dehydrogenase mitochondrial"/>
    <property type="match status" value="1"/>
</dbReference>
<dbReference type="InterPro" id="IPR006094">
    <property type="entry name" value="Oxid_FAD_bind_N"/>
</dbReference>
<comment type="similarity">
    <text evidence="3">Belongs to the FAD-binding oxidoreductase/transferase type 4 family.</text>
</comment>
<keyword evidence="18" id="KW-1185">Reference proteome</keyword>
<dbReference type="Gene3D" id="3.30.70.2740">
    <property type="match status" value="1"/>
</dbReference>
<dbReference type="AlphaFoldDB" id="A0A8C3V302"/>
<dbReference type="InterPro" id="IPR016171">
    <property type="entry name" value="Vanillyl_alc_oxidase_C-sub2"/>
</dbReference>
<evidence type="ECO:0000313" key="18">
    <source>
        <dbReference type="Proteomes" id="UP000694563"/>
    </source>
</evidence>
<evidence type="ECO:0000259" key="16">
    <source>
        <dbReference type="PROSITE" id="PS51387"/>
    </source>
</evidence>
<evidence type="ECO:0000256" key="15">
    <source>
        <dbReference type="SAM" id="MobiDB-lite"/>
    </source>
</evidence>
<dbReference type="EC" id="1.1.2.4" evidence="10"/>
<evidence type="ECO:0000256" key="5">
    <source>
        <dbReference type="ARBA" id="ARBA00022827"/>
    </source>
</evidence>
<name>A0A8C3V302_CATUS</name>
<keyword evidence="9" id="KW-0496">Mitochondrion</keyword>
<keyword evidence="8" id="KW-0560">Oxidoreductase</keyword>
<dbReference type="GO" id="GO:0008720">
    <property type="term" value="F:D-lactate dehydrogenase (NAD+) activity"/>
    <property type="evidence" value="ECO:0007669"/>
    <property type="project" value="TreeGrafter"/>
</dbReference>
<dbReference type="GO" id="GO:0004458">
    <property type="term" value="F:D-lactate dehydrogenase (cytochrome) activity"/>
    <property type="evidence" value="ECO:0007669"/>
    <property type="project" value="UniProtKB-EC"/>
</dbReference>
<keyword evidence="5" id="KW-0274">FAD</keyword>
<evidence type="ECO:0000256" key="2">
    <source>
        <dbReference type="ARBA" id="ARBA00004173"/>
    </source>
</evidence>
<dbReference type="PANTHER" id="PTHR11748">
    <property type="entry name" value="D-LACTATE DEHYDROGENASE"/>
    <property type="match status" value="1"/>
</dbReference>
<evidence type="ECO:0000256" key="6">
    <source>
        <dbReference type="ARBA" id="ARBA00022946"/>
    </source>
</evidence>
<comment type="function">
    <text evidence="12">Involved in D-lactate, but not L-lactate catabolic process.</text>
</comment>
<evidence type="ECO:0000256" key="4">
    <source>
        <dbReference type="ARBA" id="ARBA00022630"/>
    </source>
</evidence>
<evidence type="ECO:0000256" key="12">
    <source>
        <dbReference type="ARBA" id="ARBA00053432"/>
    </source>
</evidence>
<feature type="compositionally biased region" description="Low complexity" evidence="15">
    <location>
        <begin position="45"/>
        <end position="75"/>
    </location>
</feature>
<evidence type="ECO:0000256" key="3">
    <source>
        <dbReference type="ARBA" id="ARBA00008000"/>
    </source>
</evidence>
<evidence type="ECO:0000313" key="17">
    <source>
        <dbReference type="Ensembl" id="ENSCUSP00005023162.1"/>
    </source>
</evidence>
<dbReference type="PROSITE" id="PS51387">
    <property type="entry name" value="FAD_PCMH"/>
    <property type="match status" value="1"/>
</dbReference>
<feature type="domain" description="FAD-binding PCMH-type" evidence="16">
    <location>
        <begin position="141"/>
        <end position="322"/>
    </location>
</feature>
<reference evidence="17" key="1">
    <citation type="submission" date="2020-10" db="EMBL/GenBank/DDBJ databases">
        <title>Catharus ustulatus (Swainson's thrush) genome, bCatUst1, primary haplotype v2.</title>
        <authorList>
            <person name="Delmore K."/>
            <person name="Vafadar M."/>
            <person name="Formenti G."/>
            <person name="Chow W."/>
            <person name="Pelan S."/>
            <person name="Howe K."/>
            <person name="Rhie A."/>
            <person name="Mountcastle J."/>
            <person name="Haase B."/>
            <person name="Fedrigo O."/>
            <person name="Jarvis E.D."/>
        </authorList>
    </citation>
    <scope>NUCLEOTIDE SEQUENCE [LARGE SCALE GENOMIC DNA]</scope>
</reference>
<evidence type="ECO:0000256" key="14">
    <source>
        <dbReference type="ARBA" id="ARBA00072812"/>
    </source>
</evidence>
<comment type="cofactor">
    <cofactor evidence="1">
        <name>FAD</name>
        <dbReference type="ChEBI" id="CHEBI:57692"/>
    </cofactor>
</comment>
<dbReference type="Gene3D" id="3.30.465.10">
    <property type="match status" value="1"/>
</dbReference>
<evidence type="ECO:0000256" key="8">
    <source>
        <dbReference type="ARBA" id="ARBA00023002"/>
    </source>
</evidence>
<proteinExistence type="inferred from homology"/>
<dbReference type="InterPro" id="IPR016169">
    <property type="entry name" value="FAD-bd_PCMH_sub2"/>
</dbReference>
<accession>A0A8C3V302</accession>
<dbReference type="GO" id="GO:0071949">
    <property type="term" value="F:FAD binding"/>
    <property type="evidence" value="ECO:0007669"/>
    <property type="project" value="InterPro"/>
</dbReference>
<gene>
    <name evidence="17" type="primary">LOC117001396</name>
</gene>
<reference evidence="17" key="2">
    <citation type="submission" date="2025-08" db="UniProtKB">
        <authorList>
            <consortium name="Ensembl"/>
        </authorList>
    </citation>
    <scope>IDENTIFICATION</scope>
</reference>
<dbReference type="InterPro" id="IPR016166">
    <property type="entry name" value="FAD-bd_PCMH"/>
</dbReference>
<dbReference type="Proteomes" id="UP000694563">
    <property type="component" value="Chromosome 11"/>
</dbReference>
<evidence type="ECO:0000256" key="9">
    <source>
        <dbReference type="ARBA" id="ARBA00023128"/>
    </source>
</evidence>
<evidence type="ECO:0000256" key="7">
    <source>
        <dbReference type="ARBA" id="ARBA00022990"/>
    </source>
</evidence>
<dbReference type="SUPFAM" id="SSF56176">
    <property type="entry name" value="FAD-binding/transporter-associated domain-like"/>
    <property type="match status" value="1"/>
</dbReference>
<keyword evidence="4" id="KW-0285">Flavoprotein</keyword>
<evidence type="ECO:0000256" key="1">
    <source>
        <dbReference type="ARBA" id="ARBA00001974"/>
    </source>
</evidence>
<dbReference type="FunFam" id="3.30.70.2740:FF:000001">
    <property type="entry name" value="D-lactate dehydrogenase mitochondrial"/>
    <property type="match status" value="1"/>
</dbReference>
<dbReference type="Pfam" id="PF01565">
    <property type="entry name" value="FAD_binding_4"/>
    <property type="match status" value="1"/>
</dbReference>
<comment type="catalytic activity">
    <reaction evidence="11">
        <text>(R)-lactate + 2 Fe(III)-[cytochrome c] = 2 Fe(II)-[cytochrome c] + pyruvate + 2 H(+)</text>
        <dbReference type="Rhea" id="RHEA:13521"/>
        <dbReference type="Rhea" id="RHEA-COMP:10350"/>
        <dbReference type="Rhea" id="RHEA-COMP:14399"/>
        <dbReference type="ChEBI" id="CHEBI:15361"/>
        <dbReference type="ChEBI" id="CHEBI:15378"/>
        <dbReference type="ChEBI" id="CHEBI:16004"/>
        <dbReference type="ChEBI" id="CHEBI:29033"/>
        <dbReference type="ChEBI" id="CHEBI:29034"/>
        <dbReference type="EC" id="1.1.2.4"/>
    </reaction>
    <physiologicalReaction direction="left-to-right" evidence="11">
        <dbReference type="Rhea" id="RHEA:13522"/>
    </physiologicalReaction>
</comment>
<organism evidence="17 18">
    <name type="scientific">Catharus ustulatus</name>
    <name type="common">Russet-backed thrush</name>
    <name type="synonym">Hylocichla ustulatus</name>
    <dbReference type="NCBI Taxonomy" id="91951"/>
    <lineage>
        <taxon>Eukaryota</taxon>
        <taxon>Metazoa</taxon>
        <taxon>Chordata</taxon>
        <taxon>Craniata</taxon>
        <taxon>Vertebrata</taxon>
        <taxon>Euteleostomi</taxon>
        <taxon>Archelosauria</taxon>
        <taxon>Archosauria</taxon>
        <taxon>Dinosauria</taxon>
        <taxon>Saurischia</taxon>
        <taxon>Theropoda</taxon>
        <taxon>Coelurosauria</taxon>
        <taxon>Aves</taxon>
        <taxon>Neognathae</taxon>
        <taxon>Neoaves</taxon>
        <taxon>Telluraves</taxon>
        <taxon>Australaves</taxon>
        <taxon>Passeriformes</taxon>
        <taxon>Turdidae</taxon>
        <taxon>Catharus</taxon>
    </lineage>
</organism>
<dbReference type="InterPro" id="IPR016164">
    <property type="entry name" value="FAD-linked_Oxase-like_C"/>
</dbReference>
<comment type="subcellular location">
    <subcellularLocation>
        <location evidence="2">Mitochondrion</location>
    </subcellularLocation>
</comment>
<dbReference type="Pfam" id="PF02913">
    <property type="entry name" value="FAD-oxidase_C"/>
    <property type="match status" value="1"/>
</dbReference>
<reference evidence="17" key="3">
    <citation type="submission" date="2025-09" db="UniProtKB">
        <authorList>
            <consortium name="Ensembl"/>
        </authorList>
    </citation>
    <scope>IDENTIFICATION</scope>
</reference>
<evidence type="ECO:0000256" key="10">
    <source>
        <dbReference type="ARBA" id="ARBA00038897"/>
    </source>
</evidence>
<sequence>MVRAPGPRCPRRPRAPPRRSPAAPCRATPGARWCARRTAPGTWWASSPGAAAPATPGRPACTPASPSSATGSTPSWRPTEACNKRCHPLSAVSLSPWRDGRERGPSLSPDFVEALRAVVGAPNVSTATAVREQHGHDESMHPCAPPDVVVWPQAVGQVQELAALCHRCRVPMVPFGTGTGLEGGVNAVQGGVCFDLSRMDAIAELSLEDFSVTVEPGVTRKALNKHLRGTGLWFPVDPGADASLCGMAATGASGTNAVRYGTMRPNVLNLRVVLPDGRLLHTAGPRRQPRKRAAGYDLTSLFVGSEGTLGFLTQATLRLHPLPEATAVTVASFPSVGAAVACTVQVLQAAVPVARIEFLDEVMADACGRFSQMELPAAATLLLELHGSRRSLAEQQQQMEEIVQQNSGSSLAWAEGLDEREQLWSMRHNAWYAALALRPGCQGYSTDVCVPISRLPDVVVETKQDLQASGLTGPMVGHVGDGNFHCILVFNSQDPDEAQRIHAFTQRLGRRALAAGGTCTGEHGVGLGKRALLQEELGQEGLDTLRSIKAALDPHNLMNPGKVL</sequence>
<dbReference type="GO" id="GO:0005739">
    <property type="term" value="C:mitochondrion"/>
    <property type="evidence" value="ECO:0007669"/>
    <property type="project" value="UniProtKB-SubCell"/>
</dbReference>
<dbReference type="SUPFAM" id="SSF55103">
    <property type="entry name" value="FAD-linked oxidases, C-terminal domain"/>
    <property type="match status" value="1"/>
</dbReference>
<dbReference type="Gene3D" id="1.10.45.10">
    <property type="entry name" value="Vanillyl-alcohol Oxidase, Chain A, domain 4"/>
    <property type="match status" value="1"/>
</dbReference>
<dbReference type="InterPro" id="IPR004113">
    <property type="entry name" value="FAD-bd_oxidored_4_C"/>
</dbReference>
<dbReference type="Ensembl" id="ENSCUST00005023989.1">
    <property type="protein sequence ID" value="ENSCUSP00005023162.1"/>
    <property type="gene ID" value="ENSCUSG00005014547.1"/>
</dbReference>
<keyword evidence="7" id="KW-0007">Acetylation</keyword>
<dbReference type="PANTHER" id="PTHR11748:SF111">
    <property type="entry name" value="D-LACTATE DEHYDROGENASE, MITOCHONDRIAL-RELATED"/>
    <property type="match status" value="1"/>
</dbReference>